<dbReference type="PANTHER" id="PTHR16276">
    <property type="entry name" value="PENTATRICOPEPTIDE REPEAT DOMAIN-CONTAINING PROTEIN 3"/>
    <property type="match status" value="1"/>
</dbReference>
<feature type="repeat" description="PPR" evidence="8">
    <location>
        <begin position="20"/>
        <end position="57"/>
    </location>
</feature>
<evidence type="ECO:0000256" key="1">
    <source>
        <dbReference type="ARBA" id="ARBA00008551"/>
    </source>
</evidence>
<dbReference type="GO" id="GO:0032543">
    <property type="term" value="P:mitochondrial translation"/>
    <property type="evidence" value="ECO:0007669"/>
    <property type="project" value="InterPro"/>
</dbReference>
<keyword evidence="4" id="KW-0694">RNA-binding</keyword>
<name>A0A183HRI6_9BILA</name>
<keyword evidence="5" id="KW-0689">Ribosomal protein</keyword>
<sequence length="119" mass="13936">MDGVIMGGAADLLFEELEKNEEIYSLMIAGLCKYSNAECITRALELYKEMREKDFVPTVEAYCGLLTIAKTWQEAMFYLKDMAQKYIKPNIRVFNILIEKSISMVNFNLYLFYVYEFFS</sequence>
<keyword evidence="2" id="KW-0699">rRNA-binding</keyword>
<reference evidence="9 10" key="2">
    <citation type="submission" date="2018-11" db="EMBL/GenBank/DDBJ databases">
        <authorList>
            <consortium name="Pathogen Informatics"/>
        </authorList>
    </citation>
    <scope>NUCLEOTIDE SEQUENCE [LARGE SCALE GENOMIC DNA]</scope>
</reference>
<dbReference type="GO" id="GO:0019843">
    <property type="term" value="F:rRNA binding"/>
    <property type="evidence" value="ECO:0007669"/>
    <property type="project" value="UniProtKB-KW"/>
</dbReference>
<reference evidence="11" key="1">
    <citation type="submission" date="2016-06" db="UniProtKB">
        <authorList>
            <consortium name="WormBaseParasite"/>
        </authorList>
    </citation>
    <scope>IDENTIFICATION</scope>
</reference>
<evidence type="ECO:0000313" key="11">
    <source>
        <dbReference type="WBParaSite" id="OFLC_0001009701-mRNA-1"/>
    </source>
</evidence>
<dbReference type="WBParaSite" id="OFLC_0001009701-mRNA-1">
    <property type="protein sequence ID" value="OFLC_0001009701-mRNA-1"/>
    <property type="gene ID" value="OFLC_0001009701"/>
</dbReference>
<protein>
    <recommendedName>
        <fullName evidence="7">Small ribosomal subunit protein mS39</fullName>
    </recommendedName>
</protein>
<dbReference type="InterPro" id="IPR011990">
    <property type="entry name" value="TPR-like_helical_dom_sf"/>
</dbReference>
<organism evidence="11">
    <name type="scientific">Onchocerca flexuosa</name>
    <dbReference type="NCBI Taxonomy" id="387005"/>
    <lineage>
        <taxon>Eukaryota</taxon>
        <taxon>Metazoa</taxon>
        <taxon>Ecdysozoa</taxon>
        <taxon>Nematoda</taxon>
        <taxon>Chromadorea</taxon>
        <taxon>Rhabditida</taxon>
        <taxon>Spirurina</taxon>
        <taxon>Spiruromorpha</taxon>
        <taxon>Filarioidea</taxon>
        <taxon>Onchocercidae</taxon>
        <taxon>Onchocerca</taxon>
    </lineage>
</organism>
<evidence type="ECO:0000313" key="9">
    <source>
        <dbReference type="EMBL" id="VDO65778.1"/>
    </source>
</evidence>
<dbReference type="PANTHER" id="PTHR16276:SF1">
    <property type="entry name" value="SMALL RIBOSOMAL SUBUNIT PROTEIN MS39"/>
    <property type="match status" value="1"/>
</dbReference>
<evidence type="ECO:0000256" key="8">
    <source>
        <dbReference type="PROSITE-ProRule" id="PRU00708"/>
    </source>
</evidence>
<dbReference type="AlphaFoldDB" id="A0A183HRI6"/>
<keyword evidence="10" id="KW-1185">Reference proteome</keyword>
<dbReference type="GO" id="GO:1990904">
    <property type="term" value="C:ribonucleoprotein complex"/>
    <property type="evidence" value="ECO:0007669"/>
    <property type="project" value="UniProtKB-KW"/>
</dbReference>
<evidence type="ECO:0000256" key="4">
    <source>
        <dbReference type="ARBA" id="ARBA00022884"/>
    </source>
</evidence>
<keyword evidence="6" id="KW-0687">Ribonucleoprotein</keyword>
<proteinExistence type="inferred from homology"/>
<evidence type="ECO:0000256" key="7">
    <source>
        <dbReference type="ARBA" id="ARBA00035134"/>
    </source>
</evidence>
<comment type="similarity">
    <text evidence="1">Belongs to the mitochondrion-specific ribosomal protein mS39 family.</text>
</comment>
<keyword evidence="3" id="KW-0810">Translation regulation</keyword>
<evidence type="ECO:0000256" key="2">
    <source>
        <dbReference type="ARBA" id="ARBA00022730"/>
    </source>
</evidence>
<dbReference type="GO" id="GO:0005739">
    <property type="term" value="C:mitochondrion"/>
    <property type="evidence" value="ECO:0007669"/>
    <property type="project" value="InterPro"/>
</dbReference>
<dbReference type="NCBIfam" id="TIGR00756">
    <property type="entry name" value="PPR"/>
    <property type="match status" value="1"/>
</dbReference>
<dbReference type="Gene3D" id="1.25.40.10">
    <property type="entry name" value="Tetratricopeptide repeat domain"/>
    <property type="match status" value="1"/>
</dbReference>
<dbReference type="EMBL" id="UZAJ01013105">
    <property type="protein sequence ID" value="VDO65778.1"/>
    <property type="molecule type" value="Genomic_DNA"/>
</dbReference>
<evidence type="ECO:0000256" key="5">
    <source>
        <dbReference type="ARBA" id="ARBA00022980"/>
    </source>
</evidence>
<dbReference type="InterPro" id="IPR002885">
    <property type="entry name" value="PPR_rpt"/>
</dbReference>
<dbReference type="Proteomes" id="UP000267606">
    <property type="component" value="Unassembled WGS sequence"/>
</dbReference>
<dbReference type="GO" id="GO:0006417">
    <property type="term" value="P:regulation of translation"/>
    <property type="evidence" value="ECO:0007669"/>
    <property type="project" value="UniProtKB-KW"/>
</dbReference>
<dbReference type="InterPro" id="IPR037387">
    <property type="entry name" value="PTCD3"/>
</dbReference>
<evidence type="ECO:0000256" key="3">
    <source>
        <dbReference type="ARBA" id="ARBA00022845"/>
    </source>
</evidence>
<dbReference type="GO" id="GO:0043024">
    <property type="term" value="F:ribosomal small subunit binding"/>
    <property type="evidence" value="ECO:0007669"/>
    <property type="project" value="InterPro"/>
</dbReference>
<gene>
    <name evidence="9" type="ORF">OFLC_LOCUS10094</name>
</gene>
<dbReference type="Pfam" id="PF13812">
    <property type="entry name" value="PPR_3"/>
    <property type="match status" value="1"/>
</dbReference>
<dbReference type="GO" id="GO:0005840">
    <property type="term" value="C:ribosome"/>
    <property type="evidence" value="ECO:0007669"/>
    <property type="project" value="UniProtKB-KW"/>
</dbReference>
<dbReference type="PROSITE" id="PS51375">
    <property type="entry name" value="PPR"/>
    <property type="match status" value="1"/>
</dbReference>
<dbReference type="STRING" id="387005.A0A183HRI6"/>
<evidence type="ECO:0000313" key="10">
    <source>
        <dbReference type="Proteomes" id="UP000267606"/>
    </source>
</evidence>
<evidence type="ECO:0000256" key="6">
    <source>
        <dbReference type="ARBA" id="ARBA00023274"/>
    </source>
</evidence>
<accession>A0A183HRI6</accession>